<dbReference type="RefSeq" id="WP_012108603.1">
    <property type="nucleotide sequence ID" value="NC_009714.1"/>
</dbReference>
<protein>
    <recommendedName>
        <fullName evidence="4">beta-lactamase</fullName>
        <ecNumber evidence="4">3.5.2.6</ecNumber>
    </recommendedName>
</protein>
<dbReference type="HOGENOM" id="CLU_000288_36_7_7"/>
<keyword evidence="9" id="KW-1015">Disulfide bond</keyword>
<keyword evidence="5" id="KW-0964">Secreted</keyword>
<dbReference type="EC" id="3.5.2.6" evidence="4"/>
<name>A7I1C4_CAMHC</name>
<dbReference type="GO" id="GO:0046677">
    <property type="term" value="P:response to antibiotic"/>
    <property type="evidence" value="ECO:0007669"/>
    <property type="project" value="UniProtKB-KW"/>
</dbReference>
<evidence type="ECO:0000256" key="8">
    <source>
        <dbReference type="ARBA" id="ARBA00022803"/>
    </source>
</evidence>
<comment type="subcellular location">
    <subcellularLocation>
        <location evidence="2">Secreted</location>
    </subcellularLocation>
</comment>
<evidence type="ECO:0000256" key="10">
    <source>
        <dbReference type="ARBA" id="ARBA00023251"/>
    </source>
</evidence>
<feature type="chain" id="PRO_5039920517" description="beta-lactamase" evidence="11">
    <location>
        <begin position="20"/>
        <end position="227"/>
    </location>
</feature>
<dbReference type="KEGG" id="cha:CHAB381_0736"/>
<proteinExistence type="inferred from homology"/>
<accession>A7I1C4</accession>
<evidence type="ECO:0000256" key="11">
    <source>
        <dbReference type="SAM" id="SignalP"/>
    </source>
</evidence>
<comment type="catalytic activity">
    <reaction evidence="1">
        <text>a beta-lactam + H2O = a substituted beta-amino acid</text>
        <dbReference type="Rhea" id="RHEA:20401"/>
        <dbReference type="ChEBI" id="CHEBI:15377"/>
        <dbReference type="ChEBI" id="CHEBI:35627"/>
        <dbReference type="ChEBI" id="CHEBI:140347"/>
        <dbReference type="EC" id="3.5.2.6"/>
    </reaction>
</comment>
<evidence type="ECO:0000256" key="5">
    <source>
        <dbReference type="ARBA" id="ARBA00022525"/>
    </source>
</evidence>
<keyword evidence="11" id="KW-0732">Signal</keyword>
<evidence type="ECO:0000313" key="12">
    <source>
        <dbReference type="EMBL" id="ABS51388.1"/>
    </source>
</evidence>
<keyword evidence="7 12" id="KW-0378">Hydrolase</keyword>
<dbReference type="SMART" id="SM00028">
    <property type="entry name" value="TPR"/>
    <property type="match status" value="2"/>
</dbReference>
<dbReference type="Pfam" id="PF08238">
    <property type="entry name" value="Sel1"/>
    <property type="match status" value="4"/>
</dbReference>
<dbReference type="Gene3D" id="1.25.40.10">
    <property type="entry name" value="Tetratricopeptide repeat domain"/>
    <property type="match status" value="1"/>
</dbReference>
<dbReference type="SMART" id="SM00671">
    <property type="entry name" value="SEL1"/>
    <property type="match status" value="4"/>
</dbReference>
<keyword evidence="6" id="KW-0677">Repeat</keyword>
<dbReference type="PANTHER" id="PTHR13891:SF1">
    <property type="entry name" value="CYTOCHROME C OXIDASE ASSEMBLY FACTOR 7"/>
    <property type="match status" value="1"/>
</dbReference>
<dbReference type="InterPro" id="IPR019734">
    <property type="entry name" value="TPR_rpt"/>
</dbReference>
<evidence type="ECO:0000256" key="4">
    <source>
        <dbReference type="ARBA" id="ARBA00012865"/>
    </source>
</evidence>
<dbReference type="STRING" id="360107.CHAB381_0736"/>
<dbReference type="eggNOG" id="COG0790">
    <property type="taxonomic scope" value="Bacteria"/>
</dbReference>
<dbReference type="GO" id="GO:0008800">
    <property type="term" value="F:beta-lactamase activity"/>
    <property type="evidence" value="ECO:0007669"/>
    <property type="project" value="UniProtKB-EC"/>
</dbReference>
<dbReference type="AlphaFoldDB" id="A7I1C4"/>
<keyword evidence="10" id="KW-0046">Antibiotic resistance</keyword>
<dbReference type="Proteomes" id="UP000002407">
    <property type="component" value="Chromosome"/>
</dbReference>
<dbReference type="InterPro" id="IPR040239">
    <property type="entry name" value="HcpB-like"/>
</dbReference>
<dbReference type="InterPro" id="IPR006597">
    <property type="entry name" value="Sel1-like"/>
</dbReference>
<feature type="signal peptide" evidence="11">
    <location>
        <begin position="1"/>
        <end position="19"/>
    </location>
</feature>
<evidence type="ECO:0000256" key="2">
    <source>
        <dbReference type="ARBA" id="ARBA00004613"/>
    </source>
</evidence>
<reference evidence="13" key="1">
    <citation type="submission" date="2007-07" db="EMBL/GenBank/DDBJ databases">
        <title>Complete genome sequence of Campylobacter hominis ATCC BAA-381, a commensal isolated from the human gastrointestinal tract.</title>
        <authorList>
            <person name="Fouts D.E."/>
            <person name="Mongodin E.F."/>
            <person name="Puiu D."/>
            <person name="Sebastian Y."/>
            <person name="Miller W.G."/>
            <person name="Mandrell R.E."/>
            <person name="Nelson K.E."/>
        </authorList>
    </citation>
    <scope>NUCLEOTIDE SEQUENCE [LARGE SCALE GENOMIC DNA]</scope>
    <source>
        <strain evidence="13">ATCC BAA-381 / LMG 19568 / NCTC 13146 / CH001A</strain>
    </source>
</reference>
<dbReference type="PANTHER" id="PTHR13891">
    <property type="entry name" value="CYTOCHROME C OXIDASE ASSEMBLY FACTOR 7"/>
    <property type="match status" value="1"/>
</dbReference>
<dbReference type="SUPFAM" id="SSF81901">
    <property type="entry name" value="HCP-like"/>
    <property type="match status" value="1"/>
</dbReference>
<evidence type="ECO:0000256" key="9">
    <source>
        <dbReference type="ARBA" id="ARBA00023157"/>
    </source>
</evidence>
<gene>
    <name evidence="12" type="ordered locus">CHAB381_0736</name>
</gene>
<evidence type="ECO:0000313" key="13">
    <source>
        <dbReference type="Proteomes" id="UP000002407"/>
    </source>
</evidence>
<evidence type="ECO:0000256" key="3">
    <source>
        <dbReference type="ARBA" id="ARBA00008486"/>
    </source>
</evidence>
<sequence>MKKIFIILAICVLKLCAFTDNTSKNFTDFLTQKDSYVHSDEKKYNDGFVKYSEKKYDEAVKIWGDLCDDKDMRSCVNIGFLYDNGLGVKADKNKAKKFYEKACFGEDWLGCKNLAITYFKNQNFSKAAEIFAKGCELKDGFSCANLGYQYENGDGVAKDELKAIEFYKKGCIYEDGFACLNFGVSEANRNNFNEAQKLFKKACELGNKNACDYYKQITDDEFKKAHK</sequence>
<keyword evidence="8" id="KW-0802">TPR repeat</keyword>
<evidence type="ECO:0000256" key="6">
    <source>
        <dbReference type="ARBA" id="ARBA00022737"/>
    </source>
</evidence>
<dbReference type="GO" id="GO:0005576">
    <property type="term" value="C:extracellular region"/>
    <property type="evidence" value="ECO:0007669"/>
    <property type="project" value="UniProtKB-SubCell"/>
</dbReference>
<dbReference type="InterPro" id="IPR011990">
    <property type="entry name" value="TPR-like_helical_dom_sf"/>
</dbReference>
<dbReference type="EMBL" id="CP000776">
    <property type="protein sequence ID" value="ABS51388.1"/>
    <property type="molecule type" value="Genomic_DNA"/>
</dbReference>
<comment type="similarity">
    <text evidence="3">Belongs to the hcp beta-lactamase family.</text>
</comment>
<keyword evidence="13" id="KW-1185">Reference proteome</keyword>
<evidence type="ECO:0000256" key="7">
    <source>
        <dbReference type="ARBA" id="ARBA00022801"/>
    </source>
</evidence>
<dbReference type="OrthoDB" id="9772133at2"/>
<organism evidence="12 13">
    <name type="scientific">Campylobacter hominis (strain ATCC BAA-381 / DSM 21671 / CCUG 45161 / LMG 19568 / NCTC 13146 / CH001A)</name>
    <dbReference type="NCBI Taxonomy" id="360107"/>
    <lineage>
        <taxon>Bacteria</taxon>
        <taxon>Pseudomonadati</taxon>
        <taxon>Campylobacterota</taxon>
        <taxon>Epsilonproteobacteria</taxon>
        <taxon>Campylobacterales</taxon>
        <taxon>Campylobacteraceae</taxon>
        <taxon>Campylobacter</taxon>
    </lineage>
</organism>
<evidence type="ECO:0000256" key="1">
    <source>
        <dbReference type="ARBA" id="ARBA00001526"/>
    </source>
</evidence>